<evidence type="ECO:0000256" key="1">
    <source>
        <dbReference type="ARBA" id="ARBA00006484"/>
    </source>
</evidence>
<feature type="domain" description="Ketoreductase" evidence="3">
    <location>
        <begin position="23"/>
        <end position="197"/>
    </location>
</feature>
<evidence type="ECO:0000313" key="4">
    <source>
        <dbReference type="EMBL" id="MBZ6153058.1"/>
    </source>
</evidence>
<dbReference type="PANTHER" id="PTHR43669">
    <property type="entry name" value="5-KETO-D-GLUCONATE 5-REDUCTASE"/>
    <property type="match status" value="1"/>
</dbReference>
<dbReference type="SMART" id="SM00822">
    <property type="entry name" value="PKS_KR"/>
    <property type="match status" value="1"/>
</dbReference>
<dbReference type="Proteomes" id="UP000758701">
    <property type="component" value="Unassembled WGS sequence"/>
</dbReference>
<keyword evidence="2" id="KW-0560">Oxidoreductase</keyword>
<evidence type="ECO:0000313" key="5">
    <source>
        <dbReference type="Proteomes" id="UP000758701"/>
    </source>
</evidence>
<evidence type="ECO:0000256" key="2">
    <source>
        <dbReference type="ARBA" id="ARBA00023002"/>
    </source>
</evidence>
<dbReference type="CDD" id="cd05233">
    <property type="entry name" value="SDR_c"/>
    <property type="match status" value="1"/>
</dbReference>
<comment type="similarity">
    <text evidence="1">Belongs to the short-chain dehydrogenases/reductases (SDR) family.</text>
</comment>
<dbReference type="PRINTS" id="PR00081">
    <property type="entry name" value="GDHRDH"/>
</dbReference>
<dbReference type="EMBL" id="JAHSTP010000006">
    <property type="protein sequence ID" value="MBZ6153058.1"/>
    <property type="molecule type" value="Genomic_DNA"/>
</dbReference>
<dbReference type="InterPro" id="IPR057326">
    <property type="entry name" value="KR_dom"/>
</dbReference>
<proteinExistence type="inferred from homology"/>
<dbReference type="PANTHER" id="PTHR43669:SF3">
    <property type="entry name" value="ALCOHOL DEHYDROGENASE, PUTATIVE (AFU_ORTHOLOGUE AFUA_3G03445)-RELATED"/>
    <property type="match status" value="1"/>
</dbReference>
<evidence type="ECO:0000259" key="3">
    <source>
        <dbReference type="SMART" id="SM00822"/>
    </source>
</evidence>
<organism evidence="4 5">
    <name type="scientific">Streptomyces olivaceus</name>
    <dbReference type="NCBI Taxonomy" id="47716"/>
    <lineage>
        <taxon>Bacteria</taxon>
        <taxon>Bacillati</taxon>
        <taxon>Actinomycetota</taxon>
        <taxon>Actinomycetes</taxon>
        <taxon>Kitasatosporales</taxon>
        <taxon>Streptomycetaceae</taxon>
        <taxon>Streptomyces</taxon>
    </lineage>
</organism>
<dbReference type="PROSITE" id="PS00061">
    <property type="entry name" value="ADH_SHORT"/>
    <property type="match status" value="1"/>
</dbReference>
<gene>
    <name evidence="4" type="ORF">KVH32_18110</name>
</gene>
<dbReference type="InterPro" id="IPR036291">
    <property type="entry name" value="NAD(P)-bd_dom_sf"/>
</dbReference>
<dbReference type="InterPro" id="IPR020904">
    <property type="entry name" value="Sc_DH/Rdtase_CS"/>
</dbReference>
<sequence>MPATTATTTAAAALKHQPKYEGKNVVITGGSSGLGLATAQLLVDEGARVLITGRDRAALDAAREQLGPNAVAVRSDASSLPEIDALADRVKAEFGTVDALFANAGVNGFAPFEATTEELFDQVLTVNAKGPYFTVQKLAPLLAEGSGVVLTTSVANVLGLPALSAYAASKAAVRSMTRGLARELLPRGIRVNAVSPGPIDSGILEKTMPADVAARTKAQMAADNPMLRMGTPAEIARAVAFLAFDATFTTGTELAVDGGGSQL</sequence>
<comment type="caution">
    <text evidence="4">The sequence shown here is derived from an EMBL/GenBank/DDBJ whole genome shotgun (WGS) entry which is preliminary data.</text>
</comment>
<name>A0ABS7W6E2_STROV</name>
<dbReference type="Gene3D" id="3.40.50.720">
    <property type="entry name" value="NAD(P)-binding Rossmann-like Domain"/>
    <property type="match status" value="1"/>
</dbReference>
<dbReference type="SUPFAM" id="SSF51735">
    <property type="entry name" value="NAD(P)-binding Rossmann-fold domains"/>
    <property type="match status" value="1"/>
</dbReference>
<dbReference type="RefSeq" id="WP_051159710.1">
    <property type="nucleotide sequence ID" value="NZ_BNEG01000005.1"/>
</dbReference>
<dbReference type="Pfam" id="PF13561">
    <property type="entry name" value="adh_short_C2"/>
    <property type="match status" value="1"/>
</dbReference>
<protein>
    <submittedName>
        <fullName evidence="4">SDR family oxidoreductase</fullName>
    </submittedName>
</protein>
<dbReference type="PRINTS" id="PR00080">
    <property type="entry name" value="SDRFAMILY"/>
</dbReference>
<reference evidence="4 5" key="1">
    <citation type="submission" date="2021-06" db="EMBL/GenBank/DDBJ databases">
        <title>Ecological speciation of a Streptomyces species isolated from different habitats and geographic origins.</title>
        <authorList>
            <person name="Wang J."/>
        </authorList>
    </citation>
    <scope>NUCLEOTIDE SEQUENCE [LARGE SCALE GENOMIC DNA]</scope>
    <source>
        <strain evidence="4 5">FXJ8.012</strain>
    </source>
</reference>
<keyword evidence="5" id="KW-1185">Reference proteome</keyword>
<accession>A0ABS7W6E2</accession>
<dbReference type="InterPro" id="IPR002347">
    <property type="entry name" value="SDR_fam"/>
</dbReference>